<keyword evidence="8" id="KW-0539">Nucleus</keyword>
<name>A0AAF0EMR9_9BASI</name>
<accession>A0AAF0EMR9</accession>
<dbReference type="GO" id="GO:0005789">
    <property type="term" value="C:endoplasmic reticulum membrane"/>
    <property type="evidence" value="ECO:0007669"/>
    <property type="project" value="UniProtKB-SubCell"/>
</dbReference>
<comment type="subunit">
    <text evidence="8">Component of the NDC80 complex.</text>
</comment>
<evidence type="ECO:0000256" key="1">
    <source>
        <dbReference type="ARBA" id="ARBA00004586"/>
    </source>
</evidence>
<keyword evidence="8" id="KW-0131">Cell cycle</keyword>
<keyword evidence="8" id="KW-0158">Chromosome</keyword>
<proteinExistence type="inferred from homology"/>
<keyword evidence="9" id="KW-0175">Coiled coil</keyword>
<keyword evidence="8" id="KW-0995">Kinetochore</keyword>
<dbReference type="Pfam" id="PF08286">
    <property type="entry name" value="Spc24"/>
    <property type="match status" value="1"/>
</dbReference>
<feature type="transmembrane region" description="Helical" evidence="10">
    <location>
        <begin position="147"/>
        <end position="167"/>
    </location>
</feature>
<keyword evidence="5 10" id="KW-1133">Transmembrane helix</keyword>
<keyword evidence="11" id="KW-0413">Isomerase</keyword>
<dbReference type="GO" id="GO:0051301">
    <property type="term" value="P:cell division"/>
    <property type="evidence" value="ECO:0007669"/>
    <property type="project" value="UniProtKB-UniRule"/>
</dbReference>
<evidence type="ECO:0000256" key="3">
    <source>
        <dbReference type="ARBA" id="ARBA00022692"/>
    </source>
</evidence>
<dbReference type="InterPro" id="IPR013252">
    <property type="entry name" value="Ndc80_Spc24"/>
</dbReference>
<dbReference type="GO" id="GO:0006696">
    <property type="term" value="P:ergosterol biosynthetic process"/>
    <property type="evidence" value="ECO:0007669"/>
    <property type="project" value="TreeGrafter"/>
</dbReference>
<dbReference type="GO" id="GO:0005634">
    <property type="term" value="C:nucleus"/>
    <property type="evidence" value="ECO:0007669"/>
    <property type="project" value="UniProtKB-SubCell"/>
</dbReference>
<dbReference type="PANTHER" id="PTHR10868:SF1">
    <property type="entry name" value="SIGMA NON-OPIOID INTRACELLULAR RECEPTOR 1"/>
    <property type="match status" value="1"/>
</dbReference>
<dbReference type="InterPro" id="IPR006716">
    <property type="entry name" value="ERG2_sigma1_rcpt-like"/>
</dbReference>
<dbReference type="GO" id="GO:0016853">
    <property type="term" value="F:isomerase activity"/>
    <property type="evidence" value="ECO:0007669"/>
    <property type="project" value="UniProtKB-KW"/>
</dbReference>
<dbReference type="AlphaFoldDB" id="A0AAF0EMR9"/>
<comment type="subcellular location">
    <subcellularLocation>
        <location evidence="1">Endoplasmic reticulum membrane</location>
    </subcellularLocation>
    <subcellularLocation>
        <location evidence="8">Nucleus</location>
    </subcellularLocation>
    <subcellularLocation>
        <location evidence="8">Chromosome</location>
        <location evidence="8">Centromere</location>
        <location evidence="8">Kinetochore</location>
    </subcellularLocation>
</comment>
<keyword evidence="8" id="KW-0132">Cell division</keyword>
<comment type="function">
    <text evidence="8">Acts as a component of the essential kinetochore-associated NDC80 complex, which is required for chromosome segregation and spindle checkpoint activity.</text>
</comment>
<evidence type="ECO:0000313" key="12">
    <source>
        <dbReference type="Proteomes" id="UP001213623"/>
    </source>
</evidence>
<gene>
    <name evidence="11" type="primary">ERG2</name>
    <name evidence="11" type="ORF">MNAN1_002431</name>
</gene>
<keyword evidence="3 10" id="KW-0812">Transmembrane</keyword>
<keyword evidence="8" id="KW-0137">Centromere</keyword>
<evidence type="ECO:0000256" key="10">
    <source>
        <dbReference type="SAM" id="Phobius"/>
    </source>
</evidence>
<evidence type="ECO:0000256" key="2">
    <source>
        <dbReference type="ARBA" id="ARBA00007141"/>
    </source>
</evidence>
<feature type="coiled-coil region" evidence="9">
    <location>
        <begin position="35"/>
        <end position="132"/>
    </location>
</feature>
<dbReference type="Pfam" id="PF04622">
    <property type="entry name" value="ERG2_Sigma1R"/>
    <property type="match status" value="2"/>
</dbReference>
<evidence type="ECO:0000256" key="9">
    <source>
        <dbReference type="SAM" id="Coils"/>
    </source>
</evidence>
<comment type="pathway">
    <text evidence="7">Steroid metabolism; ergosterol biosynthesis.</text>
</comment>
<comment type="similarity">
    <text evidence="2">Belongs to the ERG2 family.</text>
</comment>
<keyword evidence="6 10" id="KW-0472">Membrane</keyword>
<keyword evidence="12" id="KW-1185">Reference proteome</keyword>
<dbReference type="EMBL" id="CP119895">
    <property type="protein sequence ID" value="WFD27434.1"/>
    <property type="molecule type" value="Genomic_DNA"/>
</dbReference>
<evidence type="ECO:0000256" key="5">
    <source>
        <dbReference type="ARBA" id="ARBA00022989"/>
    </source>
</evidence>
<dbReference type="PANTHER" id="PTHR10868">
    <property type="entry name" value="SIGMA 1-TYPE OPIOID RECEPTOR-RELATED"/>
    <property type="match status" value="1"/>
</dbReference>
<reference evidence="11" key="1">
    <citation type="submission" date="2023-03" db="EMBL/GenBank/DDBJ databases">
        <title>Mating type loci evolution in Malassezia.</title>
        <authorList>
            <person name="Coelho M.A."/>
        </authorList>
    </citation>
    <scope>NUCLEOTIDE SEQUENCE</scope>
    <source>
        <strain evidence="11">CBS 9557</strain>
    </source>
</reference>
<keyword evidence="4" id="KW-0256">Endoplasmic reticulum</keyword>
<keyword evidence="8" id="KW-0498">Mitosis</keyword>
<dbReference type="GO" id="GO:0000776">
    <property type="term" value="C:kinetochore"/>
    <property type="evidence" value="ECO:0007669"/>
    <property type="project" value="UniProtKB-KW"/>
</dbReference>
<dbReference type="Proteomes" id="UP001213623">
    <property type="component" value="Chromosome 4"/>
</dbReference>
<sequence length="341" mass="38498">MVSTTADAEVTESSLPEMINELNSVLVPDEEVARIQEAKTLIKEIQGKRQEERNALLEVIQGLEKSVSELRESSTRSSADWRSLEEHVAVMKTMEDEKFDLAKKINEQEAALSMLESEIEELRRKIDMLENWDVEEEVVMDKNARSFFRFAIVATIIAIIGTIISYIDSNLPKLHAIVKDAISLHGENAELIFDHIVSQLRKDPKIGPTLNPNSFRDPNEWVFNNAGGAMGSMYIIHASITEADDYFHILTGEQRAYSAGALVEERYPAGSMHYLKRGQVKQYMMPESGCWALELAQGWIPPMLPFGLADTLFSTLDLATFWRTAVITAREMVSNLLRGKF</sequence>
<comment type="similarity">
    <text evidence="8">Belongs to the SPC24 family.</text>
</comment>
<evidence type="ECO:0000256" key="4">
    <source>
        <dbReference type="ARBA" id="ARBA00022824"/>
    </source>
</evidence>
<evidence type="ECO:0000256" key="6">
    <source>
        <dbReference type="ARBA" id="ARBA00023136"/>
    </source>
</evidence>
<protein>
    <recommendedName>
        <fullName evidence="8">Kinetochore protein Spc24</fullName>
    </recommendedName>
</protein>
<evidence type="ECO:0000256" key="8">
    <source>
        <dbReference type="RuleBase" id="RU368011"/>
    </source>
</evidence>
<organism evidence="11 12">
    <name type="scientific">Malassezia nana</name>
    <dbReference type="NCBI Taxonomy" id="180528"/>
    <lineage>
        <taxon>Eukaryota</taxon>
        <taxon>Fungi</taxon>
        <taxon>Dikarya</taxon>
        <taxon>Basidiomycota</taxon>
        <taxon>Ustilaginomycotina</taxon>
        <taxon>Malasseziomycetes</taxon>
        <taxon>Malasseziales</taxon>
        <taxon>Malasseziaceae</taxon>
        <taxon>Malassezia</taxon>
    </lineage>
</organism>
<evidence type="ECO:0000256" key="7">
    <source>
        <dbReference type="ARBA" id="ARBA00029435"/>
    </source>
</evidence>
<evidence type="ECO:0000313" key="11">
    <source>
        <dbReference type="EMBL" id="WFD27434.1"/>
    </source>
</evidence>